<proteinExistence type="predicted"/>
<dbReference type="InterPro" id="IPR015943">
    <property type="entry name" value="WD40/YVTN_repeat-like_dom_sf"/>
</dbReference>
<evidence type="ECO:0000313" key="3">
    <source>
        <dbReference type="Proteomes" id="UP000473278"/>
    </source>
</evidence>
<feature type="signal peptide" evidence="1">
    <location>
        <begin position="1"/>
        <end position="19"/>
    </location>
</feature>
<gene>
    <name evidence="2" type="ORF">G3570_15640</name>
</gene>
<organism evidence="2 3">
    <name type="scientific">Halalkalibaculum roseum</name>
    <dbReference type="NCBI Taxonomy" id="2709311"/>
    <lineage>
        <taxon>Bacteria</taxon>
        <taxon>Pseudomonadati</taxon>
        <taxon>Balneolota</taxon>
        <taxon>Balneolia</taxon>
        <taxon>Balneolales</taxon>
        <taxon>Balneolaceae</taxon>
        <taxon>Halalkalibaculum</taxon>
    </lineage>
</organism>
<sequence length="883" mass="96922">MLRLLKCSVLLIPLFLVHACSNIPDKNWYQAVPEKTPFVIIPAEDATIYSVLQSEYIPFLDDITSSAIPLVSQVDSSASSSLTLKAVMLYPGTQSNLEPIWVTESKPGLVVNLQQIYYKKFTQNQYHFKGVTIHKLHIRERAVFAAELNDILLLSESSLGIEDVVRSYVGQQPALATDGFELKPGSIIMNTPALDKVATQLSKVSYRPYLKNGLKGTGPVLLDVSRMEGEEISGDIFSGTIPLTNDPASELVAALSHQNAPIELDRYISSNAAAFGIFRLEPRLAPPASLPDTTELDVQLMDDKVRYSKFAKSLGNPFAMVMYSESGFLSTGEHLFIREVTDSGALREELDALVNDGMAELSGGTYFIQSRILSELIGSGMSDIRDFYLDLTGDVVVISKRKGLAEIVASDRSRRRVIYYEQNYRDIKQDLPEEISGVFIGNSDFYSFIEPFLGPDNYGSIIASQFDMVSISTRLNEDGNSLGFSLRTYQTSRSDQPYQEKWLFPTGGSDLTGKPILTDIGGSSRDEVVFATENGSIYALAADGTVVLKLDTGSDTPVGSPVVYDWYATNQRVILIAAGNKIYGWDETGSSLPQFPFELNEQITSPLAVQDIDRNGLPEALVATANRQLHAFDGRGQNLTGWPLTTNSVIRTKPTIDYYEGAYSVMAFSENAIHAWFPDGVPRDGFPKFVNASLSGSPYLYQGRILAGAADGYLYAVGRNRLFADSLNIYSGTSQESGIEAVYVSNSALTGTPTVQNVRVRADEESETHSGDMIISMSANGSAFLLNSNGQLRFTKSMGQPSAQGFSPFITDINNDNRSDLIALASFGRLYAWTLLGGERIQPLPTTGMEYPIVENIDGDQYVELIAQTREGLRCWTIYGQSE</sequence>
<keyword evidence="1" id="KW-0732">Signal</keyword>
<accession>A0A6M1SRN4</accession>
<feature type="chain" id="PRO_5026688807" description="VCBS repeat-containing protein" evidence="1">
    <location>
        <begin position="20"/>
        <end position="883"/>
    </location>
</feature>
<dbReference type="RefSeq" id="WP_165143814.1">
    <property type="nucleotide sequence ID" value="NZ_JAALLT010000005.1"/>
</dbReference>
<keyword evidence="3" id="KW-1185">Reference proteome</keyword>
<reference evidence="2 3" key="1">
    <citation type="submission" date="2020-02" db="EMBL/GenBank/DDBJ databases">
        <title>Balneolaceae bacterium YR4-1, complete genome.</title>
        <authorList>
            <person name="Li Y."/>
            <person name="Wu S."/>
        </authorList>
    </citation>
    <scope>NUCLEOTIDE SEQUENCE [LARGE SCALE GENOMIC DNA]</scope>
    <source>
        <strain evidence="2 3">YR4-1</strain>
    </source>
</reference>
<dbReference type="Proteomes" id="UP000473278">
    <property type="component" value="Unassembled WGS sequence"/>
</dbReference>
<dbReference type="EMBL" id="JAALLT010000005">
    <property type="protein sequence ID" value="NGP78081.1"/>
    <property type="molecule type" value="Genomic_DNA"/>
</dbReference>
<evidence type="ECO:0000256" key="1">
    <source>
        <dbReference type="SAM" id="SignalP"/>
    </source>
</evidence>
<evidence type="ECO:0008006" key="4">
    <source>
        <dbReference type="Google" id="ProtNLM"/>
    </source>
</evidence>
<protein>
    <recommendedName>
        <fullName evidence="4">VCBS repeat-containing protein</fullName>
    </recommendedName>
</protein>
<name>A0A6M1SRN4_9BACT</name>
<comment type="caution">
    <text evidence="2">The sequence shown here is derived from an EMBL/GenBank/DDBJ whole genome shotgun (WGS) entry which is preliminary data.</text>
</comment>
<evidence type="ECO:0000313" key="2">
    <source>
        <dbReference type="EMBL" id="NGP78081.1"/>
    </source>
</evidence>
<dbReference type="SUPFAM" id="SSF50998">
    <property type="entry name" value="Quinoprotein alcohol dehydrogenase-like"/>
    <property type="match status" value="1"/>
</dbReference>
<dbReference type="Gene3D" id="2.130.10.10">
    <property type="entry name" value="YVTN repeat-like/Quinoprotein amine dehydrogenase"/>
    <property type="match status" value="1"/>
</dbReference>
<dbReference type="AlphaFoldDB" id="A0A6M1SRN4"/>
<dbReference type="InterPro" id="IPR011047">
    <property type="entry name" value="Quinoprotein_ADH-like_sf"/>
</dbReference>